<name>A0AAV8XMK9_9CUCU</name>
<protein>
    <submittedName>
        <fullName evidence="1">Uncharacterized protein</fullName>
    </submittedName>
</protein>
<evidence type="ECO:0000313" key="2">
    <source>
        <dbReference type="Proteomes" id="UP001162162"/>
    </source>
</evidence>
<reference evidence="1" key="1">
    <citation type="journal article" date="2023" name="Insect Mol. Biol.">
        <title>Genome sequencing provides insights into the evolution of gene families encoding plant cell wall-degrading enzymes in longhorned beetles.</title>
        <authorList>
            <person name="Shin N.R."/>
            <person name="Okamura Y."/>
            <person name="Kirsch R."/>
            <person name="Pauchet Y."/>
        </authorList>
    </citation>
    <scope>NUCLEOTIDE SEQUENCE</scope>
    <source>
        <strain evidence="1">AMC_N1</strain>
    </source>
</reference>
<gene>
    <name evidence="1" type="ORF">NQ318_009839</name>
</gene>
<evidence type="ECO:0000313" key="1">
    <source>
        <dbReference type="EMBL" id="KAJ8940124.1"/>
    </source>
</evidence>
<dbReference type="AlphaFoldDB" id="A0AAV8XMK9"/>
<keyword evidence="2" id="KW-1185">Reference proteome</keyword>
<proteinExistence type="predicted"/>
<organism evidence="1 2">
    <name type="scientific">Aromia moschata</name>
    <dbReference type="NCBI Taxonomy" id="1265417"/>
    <lineage>
        <taxon>Eukaryota</taxon>
        <taxon>Metazoa</taxon>
        <taxon>Ecdysozoa</taxon>
        <taxon>Arthropoda</taxon>
        <taxon>Hexapoda</taxon>
        <taxon>Insecta</taxon>
        <taxon>Pterygota</taxon>
        <taxon>Neoptera</taxon>
        <taxon>Endopterygota</taxon>
        <taxon>Coleoptera</taxon>
        <taxon>Polyphaga</taxon>
        <taxon>Cucujiformia</taxon>
        <taxon>Chrysomeloidea</taxon>
        <taxon>Cerambycidae</taxon>
        <taxon>Cerambycinae</taxon>
        <taxon>Callichromatini</taxon>
        <taxon>Aromia</taxon>
    </lineage>
</organism>
<sequence>MPKIKSLEAEKLNIPHVDVLGYRKLDRDIKRLNTENKFHKLKAQEFYKRKRDAKNRSQKCVSTEAICFDFAKIFRFRILLQMTYIIKGSCPYIHLIFIFSLHHKAFYIYIRKS</sequence>
<accession>A0AAV8XMK9</accession>
<comment type="caution">
    <text evidence="1">The sequence shown here is derived from an EMBL/GenBank/DDBJ whole genome shotgun (WGS) entry which is preliminary data.</text>
</comment>
<dbReference type="Proteomes" id="UP001162162">
    <property type="component" value="Unassembled WGS sequence"/>
</dbReference>
<dbReference type="EMBL" id="JAPWTK010000451">
    <property type="protein sequence ID" value="KAJ8940124.1"/>
    <property type="molecule type" value="Genomic_DNA"/>
</dbReference>